<accession>A0ABT3MV02</accession>
<comment type="caution">
    <text evidence="1">The sequence shown here is derived from an EMBL/GenBank/DDBJ whole genome shotgun (WGS) entry which is preliminary data.</text>
</comment>
<keyword evidence="2" id="KW-1185">Reference proteome</keyword>
<gene>
    <name evidence="1" type="ORF">NX722_11175</name>
</gene>
<proteinExistence type="predicted"/>
<organism evidence="1 2">
    <name type="scientific">Endozoicomonas gorgoniicola</name>
    <dbReference type="NCBI Taxonomy" id="1234144"/>
    <lineage>
        <taxon>Bacteria</taxon>
        <taxon>Pseudomonadati</taxon>
        <taxon>Pseudomonadota</taxon>
        <taxon>Gammaproteobacteria</taxon>
        <taxon>Oceanospirillales</taxon>
        <taxon>Endozoicomonadaceae</taxon>
        <taxon>Endozoicomonas</taxon>
    </lineage>
</organism>
<reference evidence="1 2" key="1">
    <citation type="submission" date="2022-10" db="EMBL/GenBank/DDBJ databases">
        <title>High-quality genome sequences of two octocoral-associated bacteria, Endozoicomonas euniceicola EF212 and Endozoicomonas gorgoniicola PS125.</title>
        <authorList>
            <person name="Chiou Y.-J."/>
            <person name="Chen Y.-H."/>
        </authorList>
    </citation>
    <scope>NUCLEOTIDE SEQUENCE [LARGE SCALE GENOMIC DNA]</scope>
    <source>
        <strain evidence="1 2">PS125</strain>
    </source>
</reference>
<evidence type="ECO:0000313" key="1">
    <source>
        <dbReference type="EMBL" id="MCW7553189.1"/>
    </source>
</evidence>
<dbReference type="EMBL" id="JAPFCC010000001">
    <property type="protein sequence ID" value="MCW7553189.1"/>
    <property type="molecule type" value="Genomic_DNA"/>
</dbReference>
<sequence>MNLFRKHQVFLTEKDGLYSDVWRLDSMQGLRADDNLYAKYQAGAFGAVPNL</sequence>
<dbReference type="RefSeq" id="WP_262568043.1">
    <property type="nucleotide sequence ID" value="NZ_JAPFCC010000001.1"/>
</dbReference>
<evidence type="ECO:0000313" key="2">
    <source>
        <dbReference type="Proteomes" id="UP001209854"/>
    </source>
</evidence>
<name>A0ABT3MV02_9GAMM</name>
<protein>
    <submittedName>
        <fullName evidence="1">Uncharacterized protein</fullName>
    </submittedName>
</protein>
<dbReference type="Proteomes" id="UP001209854">
    <property type="component" value="Unassembled WGS sequence"/>
</dbReference>